<name>A0A2G1MF93_9RHOB</name>
<reference evidence="2 3" key="1">
    <citation type="submission" date="2017-08" db="EMBL/GenBank/DDBJ databases">
        <title>Draft Genome Sequence of Loktanella cinnabarina Strain XM1, Isolated from Coastal Surface Water.</title>
        <authorList>
            <person name="Ma R."/>
            <person name="Wang J."/>
            <person name="Wang Q."/>
            <person name="Ma Z."/>
            <person name="Li J."/>
            <person name="Chen L."/>
        </authorList>
    </citation>
    <scope>NUCLEOTIDE SEQUENCE [LARGE SCALE GENOMIC DNA]</scope>
    <source>
        <strain evidence="2 3">XM1</strain>
    </source>
</reference>
<comment type="caution">
    <text evidence="2">The sequence shown here is derived from an EMBL/GenBank/DDBJ whole genome shotgun (WGS) entry which is preliminary data.</text>
</comment>
<accession>A0A2G1MF93</accession>
<evidence type="ECO:0008006" key="4">
    <source>
        <dbReference type="Google" id="ProtNLM"/>
    </source>
</evidence>
<gene>
    <name evidence="2" type="ORF">CJ301_10855</name>
</gene>
<feature type="signal peptide" evidence="1">
    <location>
        <begin position="1"/>
        <end position="21"/>
    </location>
</feature>
<proteinExistence type="predicted"/>
<keyword evidence="1" id="KW-0732">Signal</keyword>
<feature type="chain" id="PRO_5013820724" description="DUF2125 domain-containing protein" evidence="1">
    <location>
        <begin position="22"/>
        <end position="520"/>
    </location>
</feature>
<evidence type="ECO:0000313" key="2">
    <source>
        <dbReference type="EMBL" id="PHP27415.1"/>
    </source>
</evidence>
<sequence length="520" mass="54665">MTALRTASIGALIVAAGAAQADVTAEEVWQNWQQSARQLGETQVETGAQNREGDTLTITDMVFTLDEEDGGLVVRLPRIDFTETGDGTVEVRMSESYPVTITGTEEDGAEIVIDLSVEQTGLALTVSGTPEAMRHDYEAARYAMTVESITEDGAAIPAEARFALDALRGSYLSRTGPDGPGGSETEYDLAADTLALTIESEDRDETGAEQAVSIDASVAEVALSGRLALPEGMEEAEALPEGFALGFDYATGPALVEFDAEGPQGRAAGTARTASSAVQLSLDPARVAYDSSTKGLELVLPEGPMPFRIEVSAAEYGFGIDLPLGADAAPQDLSARVTIDSLAFGDPIWDLFDRNEVLPREPATLIVELSGSARLPRDLADLETAGAMGEAMGETGDEAGGETGGMPEAAPEIESLALDRLVLRLAGAEILGDGAFTFDNADLETFDGFPRPEGRIDLRATGLNGLLENLANMGVFPAEQMMGVRMMLGLFSTTVGNDELTSEIVIDEAGQVTANGQRIR</sequence>
<protein>
    <recommendedName>
        <fullName evidence="4">DUF2125 domain-containing protein</fullName>
    </recommendedName>
</protein>
<dbReference type="AlphaFoldDB" id="A0A2G1MF93"/>
<evidence type="ECO:0000256" key="1">
    <source>
        <dbReference type="SAM" id="SignalP"/>
    </source>
</evidence>
<organism evidence="2 3">
    <name type="scientific">Limimaricola cinnabarinus</name>
    <dbReference type="NCBI Taxonomy" id="1125964"/>
    <lineage>
        <taxon>Bacteria</taxon>
        <taxon>Pseudomonadati</taxon>
        <taxon>Pseudomonadota</taxon>
        <taxon>Alphaproteobacteria</taxon>
        <taxon>Rhodobacterales</taxon>
        <taxon>Paracoccaceae</taxon>
        <taxon>Limimaricola</taxon>
    </lineage>
</organism>
<dbReference type="EMBL" id="NQWH01000015">
    <property type="protein sequence ID" value="PHP27415.1"/>
    <property type="molecule type" value="Genomic_DNA"/>
</dbReference>
<dbReference type="Proteomes" id="UP000221860">
    <property type="component" value="Unassembled WGS sequence"/>
</dbReference>
<evidence type="ECO:0000313" key="3">
    <source>
        <dbReference type="Proteomes" id="UP000221860"/>
    </source>
</evidence>
<dbReference type="RefSeq" id="WP_099277241.1">
    <property type="nucleotide sequence ID" value="NZ_KZ304960.1"/>
</dbReference>
<keyword evidence="3" id="KW-1185">Reference proteome</keyword>